<keyword evidence="3" id="KW-1185">Reference proteome</keyword>
<comment type="caution">
    <text evidence="2">The sequence shown here is derived from an EMBL/GenBank/DDBJ whole genome shotgun (WGS) entry which is preliminary data.</text>
</comment>
<gene>
    <name evidence="2" type="ORF">IWX46DRAFT_389516</name>
</gene>
<evidence type="ECO:0000256" key="1">
    <source>
        <dbReference type="SAM" id="Phobius"/>
    </source>
</evidence>
<feature type="transmembrane region" description="Helical" evidence="1">
    <location>
        <begin position="53"/>
        <end position="75"/>
    </location>
</feature>
<keyword evidence="1" id="KW-0472">Membrane</keyword>
<name>A0ABR1MK66_9PEZI</name>
<dbReference type="EMBL" id="JBBPDW010000006">
    <property type="protein sequence ID" value="KAK7551590.1"/>
    <property type="molecule type" value="Genomic_DNA"/>
</dbReference>
<feature type="transmembrane region" description="Helical" evidence="1">
    <location>
        <begin position="81"/>
        <end position="102"/>
    </location>
</feature>
<keyword evidence="1" id="KW-1133">Transmembrane helix</keyword>
<keyword evidence="1" id="KW-0812">Transmembrane</keyword>
<sequence>MRDWRSSGLDLDGEISATYLPTHWFPFLRPLFSLFSHCFAVHCGKERERGGEIAWIVIDFWNVKESLFAFTYIWLSLGLTWTLSVLLLVVPVVFGFAWLGSVNWHMALISIMSSCEV</sequence>
<organism evidence="2 3">
    <name type="scientific">Phyllosticta citricarpa</name>
    <dbReference type="NCBI Taxonomy" id="55181"/>
    <lineage>
        <taxon>Eukaryota</taxon>
        <taxon>Fungi</taxon>
        <taxon>Dikarya</taxon>
        <taxon>Ascomycota</taxon>
        <taxon>Pezizomycotina</taxon>
        <taxon>Dothideomycetes</taxon>
        <taxon>Dothideomycetes incertae sedis</taxon>
        <taxon>Botryosphaeriales</taxon>
        <taxon>Phyllostictaceae</taxon>
        <taxon>Phyllosticta</taxon>
    </lineage>
</organism>
<proteinExistence type="predicted"/>
<accession>A0ABR1MK66</accession>
<evidence type="ECO:0000313" key="2">
    <source>
        <dbReference type="EMBL" id="KAK7551590.1"/>
    </source>
</evidence>
<protein>
    <submittedName>
        <fullName evidence="2">Uncharacterized protein</fullName>
    </submittedName>
</protein>
<reference evidence="2 3" key="1">
    <citation type="submission" date="2024-04" db="EMBL/GenBank/DDBJ databases">
        <title>Phyllosticta paracitricarpa is synonymous to the EU quarantine fungus P. citricarpa based on phylogenomic analyses.</title>
        <authorList>
            <consortium name="Lawrence Berkeley National Laboratory"/>
            <person name="Van Ingen-Buijs V.A."/>
            <person name="Van Westerhoven A.C."/>
            <person name="Haridas S."/>
            <person name="Skiadas P."/>
            <person name="Martin F."/>
            <person name="Groenewald J.Z."/>
            <person name="Crous P.W."/>
            <person name="Seidl M.F."/>
        </authorList>
    </citation>
    <scope>NUCLEOTIDE SEQUENCE [LARGE SCALE GENOMIC DNA]</scope>
    <source>
        <strain evidence="2 3">CBS 122670</strain>
    </source>
</reference>
<dbReference type="Proteomes" id="UP001365128">
    <property type="component" value="Unassembled WGS sequence"/>
</dbReference>
<evidence type="ECO:0000313" key="3">
    <source>
        <dbReference type="Proteomes" id="UP001365128"/>
    </source>
</evidence>